<keyword evidence="2" id="KW-1185">Reference proteome</keyword>
<reference evidence="1" key="1">
    <citation type="journal article" date="2022" name="Int. J. Mol. Sci.">
        <title>Draft Genome of Tanacetum Coccineum: Genomic Comparison of Closely Related Tanacetum-Family Plants.</title>
        <authorList>
            <person name="Yamashiro T."/>
            <person name="Shiraishi A."/>
            <person name="Nakayama K."/>
            <person name="Satake H."/>
        </authorList>
    </citation>
    <scope>NUCLEOTIDE SEQUENCE</scope>
</reference>
<evidence type="ECO:0000313" key="1">
    <source>
        <dbReference type="EMBL" id="GJT44887.1"/>
    </source>
</evidence>
<sequence length="172" mass="19196">MERELRMTRVLTDLCHEVTEEFKDKVNLIEEVKELGGRASASDSMAYLRILREEDMEKAKDIIKLIKETPAHNHGKSVVKAEAAPAVVVVAKMKEIPLEVEKMWKGANIQQLVELAKEAFNGIVHRHRLNRISPMDEAGLSTSQAYGSSSVFISEIGTVGFSDHIVRPTRSG</sequence>
<comment type="caution">
    <text evidence="1">The sequence shown here is derived from an EMBL/GenBank/DDBJ whole genome shotgun (WGS) entry which is preliminary data.</text>
</comment>
<reference evidence="1" key="2">
    <citation type="submission" date="2022-01" db="EMBL/GenBank/DDBJ databases">
        <authorList>
            <person name="Yamashiro T."/>
            <person name="Shiraishi A."/>
            <person name="Satake H."/>
            <person name="Nakayama K."/>
        </authorList>
    </citation>
    <scope>NUCLEOTIDE SEQUENCE</scope>
</reference>
<dbReference type="Proteomes" id="UP001151760">
    <property type="component" value="Unassembled WGS sequence"/>
</dbReference>
<accession>A0ABQ5E130</accession>
<organism evidence="1 2">
    <name type="scientific">Tanacetum coccineum</name>
    <dbReference type="NCBI Taxonomy" id="301880"/>
    <lineage>
        <taxon>Eukaryota</taxon>
        <taxon>Viridiplantae</taxon>
        <taxon>Streptophyta</taxon>
        <taxon>Embryophyta</taxon>
        <taxon>Tracheophyta</taxon>
        <taxon>Spermatophyta</taxon>
        <taxon>Magnoliopsida</taxon>
        <taxon>eudicotyledons</taxon>
        <taxon>Gunneridae</taxon>
        <taxon>Pentapetalae</taxon>
        <taxon>asterids</taxon>
        <taxon>campanulids</taxon>
        <taxon>Asterales</taxon>
        <taxon>Asteraceae</taxon>
        <taxon>Asteroideae</taxon>
        <taxon>Anthemideae</taxon>
        <taxon>Anthemidinae</taxon>
        <taxon>Tanacetum</taxon>
    </lineage>
</organism>
<protein>
    <submittedName>
        <fullName evidence="1">Uncharacterized protein</fullName>
    </submittedName>
</protein>
<gene>
    <name evidence="1" type="ORF">Tco_0953602</name>
</gene>
<dbReference type="EMBL" id="BQNB010015852">
    <property type="protein sequence ID" value="GJT44887.1"/>
    <property type="molecule type" value="Genomic_DNA"/>
</dbReference>
<name>A0ABQ5E130_9ASTR</name>
<proteinExistence type="predicted"/>
<evidence type="ECO:0000313" key="2">
    <source>
        <dbReference type="Proteomes" id="UP001151760"/>
    </source>
</evidence>